<dbReference type="Proteomes" id="UP000621500">
    <property type="component" value="Unassembled WGS sequence"/>
</dbReference>
<dbReference type="RefSeq" id="WP_203863123.1">
    <property type="nucleotide sequence ID" value="NZ_BONX01000101.1"/>
</dbReference>
<organism evidence="2 3">
    <name type="scientific">Plantactinospora mayteni</name>
    <dbReference type="NCBI Taxonomy" id="566021"/>
    <lineage>
        <taxon>Bacteria</taxon>
        <taxon>Bacillati</taxon>
        <taxon>Actinomycetota</taxon>
        <taxon>Actinomycetes</taxon>
        <taxon>Micromonosporales</taxon>
        <taxon>Micromonosporaceae</taxon>
        <taxon>Plantactinospora</taxon>
    </lineage>
</organism>
<dbReference type="SUPFAM" id="SSF56601">
    <property type="entry name" value="beta-lactamase/transpeptidase-like"/>
    <property type="match status" value="1"/>
</dbReference>
<reference evidence="2 3" key="1">
    <citation type="submission" date="2021-01" db="EMBL/GenBank/DDBJ databases">
        <title>Whole genome shotgun sequence of Plantactinospora mayteni NBRC 109088.</title>
        <authorList>
            <person name="Komaki H."/>
            <person name="Tamura T."/>
        </authorList>
    </citation>
    <scope>NUCLEOTIDE SEQUENCE [LARGE SCALE GENOMIC DNA]</scope>
    <source>
        <strain evidence="2 3">NBRC 109088</strain>
    </source>
</reference>
<gene>
    <name evidence="2" type="ORF">Pma05_84820</name>
</gene>
<accession>A0ABQ4F4W1</accession>
<proteinExistence type="predicted"/>
<dbReference type="InterPro" id="IPR012338">
    <property type="entry name" value="Beta-lactam/transpept-like"/>
</dbReference>
<comment type="caution">
    <text evidence="2">The sequence shown here is derived from an EMBL/GenBank/DDBJ whole genome shotgun (WGS) entry which is preliminary data.</text>
</comment>
<keyword evidence="3" id="KW-1185">Reference proteome</keyword>
<evidence type="ECO:0000256" key="1">
    <source>
        <dbReference type="SAM" id="MobiDB-lite"/>
    </source>
</evidence>
<dbReference type="EMBL" id="BONX01000101">
    <property type="protein sequence ID" value="GIH01910.1"/>
    <property type="molecule type" value="Genomic_DNA"/>
</dbReference>
<evidence type="ECO:0000313" key="2">
    <source>
        <dbReference type="EMBL" id="GIH01910.1"/>
    </source>
</evidence>
<protein>
    <submittedName>
        <fullName evidence="2">Uncharacterized protein</fullName>
    </submittedName>
</protein>
<evidence type="ECO:0000313" key="3">
    <source>
        <dbReference type="Proteomes" id="UP000621500"/>
    </source>
</evidence>
<sequence>MEDEAEGGHHSLPPAFQSGGGGLDSTVDDYHAYFRMLLNQGMHGTSGFCPGPPSS</sequence>
<name>A0ABQ4F4W1_9ACTN</name>
<dbReference type="Gene3D" id="3.40.710.10">
    <property type="entry name" value="DD-peptidase/beta-lactamase superfamily"/>
    <property type="match status" value="1"/>
</dbReference>
<feature type="region of interest" description="Disordered" evidence="1">
    <location>
        <begin position="1"/>
        <end position="23"/>
    </location>
</feature>